<dbReference type="SMART" id="SM00320">
    <property type="entry name" value="WD40"/>
    <property type="match status" value="4"/>
</dbReference>
<dbReference type="Proteomes" id="UP000014139">
    <property type="component" value="Unassembled WGS sequence"/>
</dbReference>
<dbReference type="PROSITE" id="PS50082">
    <property type="entry name" value="WD_REPEATS_2"/>
    <property type="match status" value="1"/>
</dbReference>
<gene>
    <name evidence="2" type="ORF">H480_13558</name>
</gene>
<dbReference type="SUPFAM" id="SSF50978">
    <property type="entry name" value="WD40 repeat-like"/>
    <property type="match status" value="1"/>
</dbReference>
<dbReference type="Gene3D" id="2.130.10.10">
    <property type="entry name" value="YVTN repeat-like/Quinoprotein amine dehydrogenase"/>
    <property type="match status" value="2"/>
</dbReference>
<dbReference type="AlphaFoldDB" id="R1ICC6"/>
<accession>R1ICC6</accession>
<dbReference type="eggNOG" id="COG2319">
    <property type="taxonomic scope" value="Bacteria"/>
</dbReference>
<feature type="repeat" description="WD" evidence="1">
    <location>
        <begin position="1171"/>
        <end position="1193"/>
    </location>
</feature>
<name>R1ICC6_9PSEU</name>
<dbReference type="InterPro" id="IPR015943">
    <property type="entry name" value="WD40/YVTN_repeat-like_dom_sf"/>
</dbReference>
<dbReference type="InterPro" id="IPR036322">
    <property type="entry name" value="WD40_repeat_dom_sf"/>
</dbReference>
<evidence type="ECO:0000313" key="3">
    <source>
        <dbReference type="Proteomes" id="UP000014139"/>
    </source>
</evidence>
<dbReference type="PATRIC" id="fig|1292037.4.peg.2588"/>
<dbReference type="InterPro" id="IPR001680">
    <property type="entry name" value="WD40_rpt"/>
</dbReference>
<evidence type="ECO:0000256" key="1">
    <source>
        <dbReference type="PROSITE-ProRule" id="PRU00221"/>
    </source>
</evidence>
<protein>
    <submittedName>
        <fullName evidence="2">Uncharacterized protein</fullName>
    </submittedName>
</protein>
<dbReference type="EMBL" id="AOUO01000182">
    <property type="protein sequence ID" value="EOD68004.1"/>
    <property type="molecule type" value="Genomic_DNA"/>
</dbReference>
<comment type="caution">
    <text evidence="2">The sequence shown here is derived from an EMBL/GenBank/DDBJ whole genome shotgun (WGS) entry which is preliminary data.</text>
</comment>
<dbReference type="SUPFAM" id="SSF52540">
    <property type="entry name" value="P-loop containing nucleoside triphosphate hydrolases"/>
    <property type="match status" value="1"/>
</dbReference>
<sequence>MLAIGVADFDAHPRLAYAPDLALTLSDELKQLGYVPQAVPEATRLTSEEVGSLVKRTLADGAAGDLTVIHLSTHGRGTDGDATVFALGSDGVAHADSSIAHWLTMCETADGPTTLFLLDLCDAGIAARLPWQGRLAATQRSWVIAACGPHERAYRGRFSQAVVNVLRALRTGELDIGPSVEHVPLRTVARAIRQEVNRLSRAANAIPQTVTASLVDLSSAAEPPFFRNPAYLPDQRVQLRASVDEGVLPFLDDLKEGLDARHFVERASGLGGLLEMGASIGCFSGRARELRRISPWLSGHGDAAPLYVVTGSPGSGKSALLGILVCAASTTLRSATQHIWNQVAQAPVTIDGLVAVHARQRGVEGIAASVIRQLGLPESLPVADLVTALRSRSAVLVVDALDEANDPARIMNELLLPLVEPGNPVRLLVGVRNYADFEPLFARATTVDLDRVEPQVLENDLFDYVQGLLRATPTYRGRHSVSAEFAGAVSAALAVPGQSGPFLVAGLYTRYFVTRAETDDTAAAAEIGGDVPRDLAGVLELDLALHRDNPWLRPVLTVLAHARGAGVPVSVLRRLAPVFGGPAGAPGAAEIREALHAGSFYIRQSVDSDHSNLYRLFHQGLADTLGAAEPFGERALDALLSSLGPADARDWDAAEPYLFRHLLEHAGDGAAVAELLSDPGLLLSERFTGGGPFGAIGGPAELAMAAARAGMPVLALRAAKLAGLRWRPRWVTGAMQQPATVSGPLVAGLTSVAISADGRRIAGIGAEGLHEWQWATEFAPDFVSREKLVAGRVVARPTGEGEVGIISERGLVVYEGAGRTFLLAIGVISQAVREPSGSYLCVGPSTIFRAHRSGRTEVLCRLAPESGSVRLGASEDSITALATRSGVGRVIDVLRSATNEFTIDDSISCIVLSDCGRYLMTGTANGEVAVNEVKNIDDWAPVKAVDTKLSAVAFLPDASGGAAGTVDGRIIAWRDSKVIIRCAPSKAAIVAISLSDGMRGVALDKTGVAYHFSERSPLAPPIDDAPGEVPVTSVEVDRDDDIFVSYSDGHISLMADGVESVLRYFRAPVDELRYTEVAGQGVVVARVGREGHFLAIGHDPVPISRLDFVDWWQPRDAEEDRILVGGRLVTVIGRANELLTLGQDDTQTEILGRHEGLTALRCVYCWGTAVVVSGGQDGVVRFWNLASRLLLETAFVGSPVRRILLHEDGKRILVLTMGELICFEGAG</sequence>
<organism evidence="2 3">
    <name type="scientific">Amycolatopsis vancoresmycina DSM 44592</name>
    <dbReference type="NCBI Taxonomy" id="1292037"/>
    <lineage>
        <taxon>Bacteria</taxon>
        <taxon>Bacillati</taxon>
        <taxon>Actinomycetota</taxon>
        <taxon>Actinomycetes</taxon>
        <taxon>Pseudonocardiales</taxon>
        <taxon>Pseudonocardiaceae</taxon>
        <taxon>Amycolatopsis</taxon>
    </lineage>
</organism>
<keyword evidence="3" id="KW-1185">Reference proteome</keyword>
<dbReference type="InterPro" id="IPR029030">
    <property type="entry name" value="Caspase-like_dom_sf"/>
</dbReference>
<dbReference type="Gene3D" id="3.40.50.1460">
    <property type="match status" value="1"/>
</dbReference>
<dbReference type="InterPro" id="IPR027417">
    <property type="entry name" value="P-loop_NTPase"/>
</dbReference>
<keyword evidence="1" id="KW-0853">WD repeat</keyword>
<proteinExistence type="predicted"/>
<reference evidence="2 3" key="1">
    <citation type="submission" date="2013-02" db="EMBL/GenBank/DDBJ databases">
        <title>Draft genome sequence of Amycolatopsis vancoresmycina strain DSM 44592T.</title>
        <authorList>
            <person name="Kumar S."/>
            <person name="Kaur N."/>
            <person name="Kaur C."/>
            <person name="Raghava G.P.S."/>
            <person name="Mayilraj S."/>
        </authorList>
    </citation>
    <scope>NUCLEOTIDE SEQUENCE [LARGE SCALE GENOMIC DNA]</scope>
    <source>
        <strain evidence="2 3">DSM 44592</strain>
    </source>
</reference>
<evidence type="ECO:0000313" key="2">
    <source>
        <dbReference type="EMBL" id="EOD68004.1"/>
    </source>
</evidence>
<dbReference type="SUPFAM" id="SSF52129">
    <property type="entry name" value="Caspase-like"/>
    <property type="match status" value="1"/>
</dbReference>